<evidence type="ECO:0000256" key="1">
    <source>
        <dbReference type="ARBA" id="ARBA00005336"/>
    </source>
</evidence>
<gene>
    <name evidence="5" type="ORF">FB461_1410</name>
</gene>
<dbReference type="InterPro" id="IPR001764">
    <property type="entry name" value="Glyco_hydro_3_N"/>
</dbReference>
<dbReference type="Pfam" id="PF00933">
    <property type="entry name" value="Glyco_hydro_3"/>
    <property type="match status" value="1"/>
</dbReference>
<feature type="domain" description="Glycoside hydrolase family 3 N-terminal" evidence="4">
    <location>
        <begin position="35"/>
        <end position="323"/>
    </location>
</feature>
<dbReference type="GO" id="GO:0004553">
    <property type="term" value="F:hydrolase activity, hydrolyzing O-glycosyl compounds"/>
    <property type="evidence" value="ECO:0007669"/>
    <property type="project" value="InterPro"/>
</dbReference>
<evidence type="ECO:0000313" key="5">
    <source>
        <dbReference type="EMBL" id="TQL64884.1"/>
    </source>
</evidence>
<dbReference type="AlphaFoldDB" id="A0A542ZX06"/>
<protein>
    <submittedName>
        <fullName evidence="5">Beta-N-acetylhexosaminidase</fullName>
    </submittedName>
</protein>
<evidence type="ECO:0000259" key="4">
    <source>
        <dbReference type="Pfam" id="PF00933"/>
    </source>
</evidence>
<dbReference type="InterPro" id="IPR036962">
    <property type="entry name" value="Glyco_hydro_3_N_sf"/>
</dbReference>
<dbReference type="PANTHER" id="PTHR30480">
    <property type="entry name" value="BETA-HEXOSAMINIDASE-RELATED"/>
    <property type="match status" value="1"/>
</dbReference>
<name>A0A542ZX06_RARFA</name>
<evidence type="ECO:0000256" key="3">
    <source>
        <dbReference type="ARBA" id="ARBA00023295"/>
    </source>
</evidence>
<dbReference type="GO" id="GO:0009254">
    <property type="term" value="P:peptidoglycan turnover"/>
    <property type="evidence" value="ECO:0007669"/>
    <property type="project" value="TreeGrafter"/>
</dbReference>
<reference evidence="5 6" key="1">
    <citation type="submission" date="2019-06" db="EMBL/GenBank/DDBJ databases">
        <title>Sequencing the genomes of 1000 actinobacteria strains.</title>
        <authorList>
            <person name="Klenk H.-P."/>
        </authorList>
    </citation>
    <scope>NUCLEOTIDE SEQUENCE [LARGE SCALE GENOMIC DNA]</scope>
    <source>
        <strain evidence="5 6">DSM 4813</strain>
    </source>
</reference>
<comment type="similarity">
    <text evidence="1">Belongs to the glycosyl hydrolase 3 family.</text>
</comment>
<comment type="caution">
    <text evidence="5">The sequence shown here is derived from an EMBL/GenBank/DDBJ whole genome shotgun (WGS) entry which is preliminary data.</text>
</comment>
<dbReference type="Proteomes" id="UP000315389">
    <property type="component" value="Unassembled WGS sequence"/>
</dbReference>
<dbReference type="PANTHER" id="PTHR30480:SF16">
    <property type="entry name" value="GLYCOSIDE HYDROLASE FAMILY 3 DOMAIN PROTEIN"/>
    <property type="match status" value="1"/>
</dbReference>
<sequence length="489" mass="50796">MSDHALRRDILATLQPGFTGHVVPEWVMQGLADGIESVCVYGENVRDAEQLGAIGSALREADRPILVAIDEEGGDVTRLHYREGSPYPGAAILGRIDDVELTASVASQVARDVLAAGFNLILGPVADVNSNPLNPVIGTRSFSADPQIAARHVAAWVAGAQAAGAVACVKHFPGHGDTSADSHLGLPTISVPANELATRELVPFRAAIEAGVKAVMTSHIVVRALDATAPATFSRAIVTDLLRGELGFTGIVVSDALDMQGASAGIGIPRAAVRALAAGCDLLCLGTGTTPALVDEIAAEIEAAIERGGLTLGRVSEAAARVRATIAELPTGIGEEEVSAGPDVEQVIEAFDGVDAAGEWIARHREAWIVRADSEANMAVGDAPWGPFTPDSRRGWLSERPLTSVDAEASSPWQFDERPPAAIVIGRGITRPGAAADRLRELTASGIPTLVVEMGWPSVFADAPVLATYGASRLVGDALIHLLEAEAVI</sequence>
<dbReference type="SUPFAM" id="SSF51445">
    <property type="entry name" value="(Trans)glycosidases"/>
    <property type="match status" value="1"/>
</dbReference>
<accession>A0A542ZX06</accession>
<dbReference type="Gene3D" id="3.20.20.300">
    <property type="entry name" value="Glycoside hydrolase, family 3, N-terminal domain"/>
    <property type="match status" value="1"/>
</dbReference>
<keyword evidence="6" id="KW-1185">Reference proteome</keyword>
<dbReference type="PROSITE" id="PS00775">
    <property type="entry name" value="GLYCOSYL_HYDROL_F3"/>
    <property type="match status" value="1"/>
</dbReference>
<keyword evidence="2" id="KW-0378">Hydrolase</keyword>
<dbReference type="GO" id="GO:0005975">
    <property type="term" value="P:carbohydrate metabolic process"/>
    <property type="evidence" value="ECO:0007669"/>
    <property type="project" value="InterPro"/>
</dbReference>
<dbReference type="RefSeq" id="WP_142120152.1">
    <property type="nucleotide sequence ID" value="NZ_BAAASV010000002.1"/>
</dbReference>
<dbReference type="InterPro" id="IPR017853">
    <property type="entry name" value="GH"/>
</dbReference>
<proteinExistence type="inferred from homology"/>
<dbReference type="OrthoDB" id="9805821at2"/>
<evidence type="ECO:0000256" key="2">
    <source>
        <dbReference type="ARBA" id="ARBA00022801"/>
    </source>
</evidence>
<evidence type="ECO:0000313" key="6">
    <source>
        <dbReference type="Proteomes" id="UP000315389"/>
    </source>
</evidence>
<keyword evidence="3" id="KW-0326">Glycosidase</keyword>
<organism evidence="5 6">
    <name type="scientific">Rarobacter faecitabidus</name>
    <dbReference type="NCBI Taxonomy" id="13243"/>
    <lineage>
        <taxon>Bacteria</taxon>
        <taxon>Bacillati</taxon>
        <taxon>Actinomycetota</taxon>
        <taxon>Actinomycetes</taxon>
        <taxon>Micrococcales</taxon>
        <taxon>Rarobacteraceae</taxon>
        <taxon>Rarobacter</taxon>
    </lineage>
</organism>
<dbReference type="InterPro" id="IPR019800">
    <property type="entry name" value="Glyco_hydro_3_AS"/>
</dbReference>
<dbReference type="InterPro" id="IPR050226">
    <property type="entry name" value="NagZ_Beta-hexosaminidase"/>
</dbReference>
<dbReference type="EMBL" id="VFOS01000001">
    <property type="protein sequence ID" value="TQL64884.1"/>
    <property type="molecule type" value="Genomic_DNA"/>
</dbReference>